<dbReference type="InterPro" id="IPR036237">
    <property type="entry name" value="Xyl_isomerase-like_sf"/>
</dbReference>
<dbReference type="RefSeq" id="WP_079726760.1">
    <property type="nucleotide sequence ID" value="NZ_FUZP01000001.1"/>
</dbReference>
<dbReference type="Pfam" id="PF01261">
    <property type="entry name" value="AP_endonuc_2"/>
    <property type="match status" value="1"/>
</dbReference>
<protein>
    <submittedName>
        <fullName evidence="3">D-psicose/D-tagatose/L-ribulose 3-epimerase</fullName>
    </submittedName>
</protein>
<dbReference type="InterPro" id="IPR050312">
    <property type="entry name" value="IolE/XylAMocC-like"/>
</dbReference>
<dbReference type="EMBL" id="FUZP01000001">
    <property type="protein sequence ID" value="SKC39428.1"/>
    <property type="molecule type" value="Genomic_DNA"/>
</dbReference>
<dbReference type="AlphaFoldDB" id="A0A1T5IK82"/>
<dbReference type="InterPro" id="IPR013022">
    <property type="entry name" value="Xyl_isomerase-like_TIM-brl"/>
</dbReference>
<evidence type="ECO:0000259" key="2">
    <source>
        <dbReference type="Pfam" id="PF01261"/>
    </source>
</evidence>
<evidence type="ECO:0000313" key="4">
    <source>
        <dbReference type="Proteomes" id="UP000190857"/>
    </source>
</evidence>
<evidence type="ECO:0000256" key="1">
    <source>
        <dbReference type="ARBA" id="ARBA00023277"/>
    </source>
</evidence>
<gene>
    <name evidence="3" type="ORF">SAMN06309945_0552</name>
</gene>
<feature type="domain" description="Xylose isomerase-like TIM barrel" evidence="2">
    <location>
        <begin position="38"/>
        <end position="271"/>
    </location>
</feature>
<keyword evidence="1" id="KW-0119">Carbohydrate metabolism</keyword>
<sequence length="303" mass="32126">MIAFSRRAAQLDTPLGVHAGTFVNTWTPEAARFAIEGAAASGFDLIEIPLPDADQRDGSATVALLDEAGLDAVVSLALDPSTDINTDDAELSARGERKLLDAVDFAASIGAGYVGGVTFSAMTKYSHPASAASRENSLSVLTRVAQHARSLGVVIGLEYVNRYESNLLNTAAQTAEFIRALNDRGADNVLLHIDTYHANNEEVSQAAAVRDAGHHLGYLHIAENHRGLLGTGSIDWAGLFTALAAADYRGPLTFESFSGAVVSPATRDDIGLWRSLWHDPVEASAHANAFLRAQLAIHSPQLT</sequence>
<dbReference type="STRING" id="123320.SAMN06309945_0552"/>
<reference evidence="3 4" key="1">
    <citation type="submission" date="2017-02" db="EMBL/GenBank/DDBJ databases">
        <authorList>
            <person name="Peterson S.W."/>
        </authorList>
    </citation>
    <scope>NUCLEOTIDE SEQUENCE [LARGE SCALE GENOMIC DNA]</scope>
    <source>
        <strain evidence="3 4">VKM Ac-2059</strain>
    </source>
</reference>
<dbReference type="Proteomes" id="UP000190857">
    <property type="component" value="Unassembled WGS sequence"/>
</dbReference>
<keyword evidence="4" id="KW-1185">Reference proteome</keyword>
<organism evidence="3 4">
    <name type="scientific">Okibacterium fritillariae</name>
    <dbReference type="NCBI Taxonomy" id="123320"/>
    <lineage>
        <taxon>Bacteria</taxon>
        <taxon>Bacillati</taxon>
        <taxon>Actinomycetota</taxon>
        <taxon>Actinomycetes</taxon>
        <taxon>Micrococcales</taxon>
        <taxon>Microbacteriaceae</taxon>
        <taxon>Okibacterium</taxon>
    </lineage>
</organism>
<dbReference type="PANTHER" id="PTHR12110:SF41">
    <property type="entry name" value="INOSOSE DEHYDRATASE"/>
    <property type="match status" value="1"/>
</dbReference>
<dbReference type="SUPFAM" id="SSF51658">
    <property type="entry name" value="Xylose isomerase-like"/>
    <property type="match status" value="1"/>
</dbReference>
<proteinExistence type="predicted"/>
<dbReference type="OrthoDB" id="9801426at2"/>
<dbReference type="Gene3D" id="3.20.20.150">
    <property type="entry name" value="Divalent-metal-dependent TIM barrel enzymes"/>
    <property type="match status" value="1"/>
</dbReference>
<dbReference type="PANTHER" id="PTHR12110">
    <property type="entry name" value="HYDROXYPYRUVATE ISOMERASE"/>
    <property type="match status" value="1"/>
</dbReference>
<evidence type="ECO:0000313" key="3">
    <source>
        <dbReference type="EMBL" id="SKC39428.1"/>
    </source>
</evidence>
<name>A0A1T5IK82_9MICO</name>
<accession>A0A1T5IK82</accession>